<keyword evidence="3" id="KW-1185">Reference proteome</keyword>
<dbReference type="OrthoDB" id="5359231at2759"/>
<dbReference type="SUPFAM" id="SSF81383">
    <property type="entry name" value="F-box domain"/>
    <property type="match status" value="1"/>
</dbReference>
<dbReference type="EMBL" id="JAGPXD010000004">
    <property type="protein sequence ID" value="KAH7358230.1"/>
    <property type="molecule type" value="Genomic_DNA"/>
</dbReference>
<protein>
    <recommendedName>
        <fullName evidence="1">F-box domain-containing protein</fullName>
    </recommendedName>
</protein>
<organism evidence="2 3">
    <name type="scientific">Plectosphaerella cucumerina</name>
    <dbReference type="NCBI Taxonomy" id="40658"/>
    <lineage>
        <taxon>Eukaryota</taxon>
        <taxon>Fungi</taxon>
        <taxon>Dikarya</taxon>
        <taxon>Ascomycota</taxon>
        <taxon>Pezizomycotina</taxon>
        <taxon>Sordariomycetes</taxon>
        <taxon>Hypocreomycetidae</taxon>
        <taxon>Glomerellales</taxon>
        <taxon>Plectosphaerellaceae</taxon>
        <taxon>Plectosphaerella</taxon>
    </lineage>
</organism>
<evidence type="ECO:0000313" key="2">
    <source>
        <dbReference type="EMBL" id="KAH7358230.1"/>
    </source>
</evidence>
<feature type="domain" description="F-box" evidence="1">
    <location>
        <begin position="2"/>
        <end position="49"/>
    </location>
</feature>
<dbReference type="Proteomes" id="UP000813385">
    <property type="component" value="Unassembled WGS sequence"/>
</dbReference>
<evidence type="ECO:0000313" key="3">
    <source>
        <dbReference type="Proteomes" id="UP000813385"/>
    </source>
</evidence>
<dbReference type="PROSITE" id="PS50181">
    <property type="entry name" value="FBOX"/>
    <property type="match status" value="1"/>
</dbReference>
<reference evidence="2" key="1">
    <citation type="journal article" date="2021" name="Nat. Commun.">
        <title>Genetic determinants of endophytism in the Arabidopsis root mycobiome.</title>
        <authorList>
            <person name="Mesny F."/>
            <person name="Miyauchi S."/>
            <person name="Thiergart T."/>
            <person name="Pickel B."/>
            <person name="Atanasova L."/>
            <person name="Karlsson M."/>
            <person name="Huettel B."/>
            <person name="Barry K.W."/>
            <person name="Haridas S."/>
            <person name="Chen C."/>
            <person name="Bauer D."/>
            <person name="Andreopoulos W."/>
            <person name="Pangilinan J."/>
            <person name="LaButti K."/>
            <person name="Riley R."/>
            <person name="Lipzen A."/>
            <person name="Clum A."/>
            <person name="Drula E."/>
            <person name="Henrissat B."/>
            <person name="Kohler A."/>
            <person name="Grigoriev I.V."/>
            <person name="Martin F.M."/>
            <person name="Hacquard S."/>
        </authorList>
    </citation>
    <scope>NUCLEOTIDE SEQUENCE</scope>
    <source>
        <strain evidence="2">MPI-CAGE-AT-0016</strain>
    </source>
</reference>
<accession>A0A8K0TGM8</accession>
<evidence type="ECO:0000259" key="1">
    <source>
        <dbReference type="PROSITE" id="PS50181"/>
    </source>
</evidence>
<dbReference type="AlphaFoldDB" id="A0A8K0TGM8"/>
<proteinExistence type="predicted"/>
<gene>
    <name evidence="2" type="ORF">B0T11DRAFT_330055</name>
</gene>
<dbReference type="InterPro" id="IPR036047">
    <property type="entry name" value="F-box-like_dom_sf"/>
</dbReference>
<name>A0A8K0TGM8_9PEZI</name>
<comment type="caution">
    <text evidence="2">The sequence shown here is derived from an EMBL/GenBank/DDBJ whole genome shotgun (WGS) entry which is preliminary data.</text>
</comment>
<dbReference type="InterPro" id="IPR001810">
    <property type="entry name" value="F-box_dom"/>
</dbReference>
<sequence>MATSLRSIPCELIALITEWLDLQDISSLAFTSRYFHGTIMFNESIAKRALEYHVPTALETREARTKPGSYARNFRRCLKRILAITNAEPFQVATIAMADNHIYSSGMLCYSTSRQHIRLRDLHLSSSHEIEIDSRRLLDQALAESAGTVKYSLFPIHYAEGVLSCTYQHRIQSTLSTFLLFIDPHTQEVFGSRRYNLEAGKPVIRNTKNHLFLIEREGSRNGTSSLDWVVQTLDLHNKKWSQAPIRLPSITGSVIDKTVCFDIIGDYFYAVCSDQGRYAPDTVDWTSSYRVVRLLLGDMVQKEEVEIWRRKHEEGPINDAWTSIKLEEDPRTGKLSIFEVRMEWLHGESPSVRTCYQTRVVFPNTHDMASTTESRDPSSPFSGNIPPPHEFGILPAPQLQRSPESMHHDGAEFTRPLFSSSFIRSYQRMGNVFVDMRNSNETGESTGLYLQCISRRSPDKPNIMKTWPPKSSTGGPDTSALNEILGPSEFYKTPHAAMDDRIVVSALKGDRKRRHGDLFAIVIVSFDPASRFAGRHWPDGAVLPYPDSLAEPFVMENSARGEGGEPLASWARVVPAKVHELSGQPSGFNFALSSTMPNV</sequence>